<evidence type="ECO:0008006" key="10">
    <source>
        <dbReference type="Google" id="ProtNLM"/>
    </source>
</evidence>
<name>A0A8H6CI92_9LECA</name>
<dbReference type="GO" id="GO:0005886">
    <property type="term" value="C:plasma membrane"/>
    <property type="evidence" value="ECO:0007669"/>
    <property type="project" value="TreeGrafter"/>
</dbReference>
<dbReference type="Pfam" id="PF02133">
    <property type="entry name" value="Transp_cyt_pur"/>
    <property type="match status" value="1"/>
</dbReference>
<keyword evidence="3 7" id="KW-0812">Transmembrane</keyword>
<feature type="transmembrane region" description="Helical" evidence="7">
    <location>
        <begin position="372"/>
        <end position="394"/>
    </location>
</feature>
<dbReference type="FunFam" id="1.10.4160.10:FF:000001">
    <property type="entry name" value="Uracil permease, putative"/>
    <property type="match status" value="1"/>
</dbReference>
<evidence type="ECO:0000256" key="4">
    <source>
        <dbReference type="ARBA" id="ARBA00022989"/>
    </source>
</evidence>
<evidence type="ECO:0000256" key="6">
    <source>
        <dbReference type="SAM" id="MobiDB-lite"/>
    </source>
</evidence>
<feature type="transmembrane region" description="Helical" evidence="7">
    <location>
        <begin position="477"/>
        <end position="499"/>
    </location>
</feature>
<feature type="region of interest" description="Disordered" evidence="6">
    <location>
        <begin position="534"/>
        <end position="555"/>
    </location>
</feature>
<evidence type="ECO:0000256" key="1">
    <source>
        <dbReference type="ARBA" id="ARBA00004141"/>
    </source>
</evidence>
<comment type="caution">
    <text evidence="8">The sequence shown here is derived from an EMBL/GenBank/DDBJ whole genome shotgun (WGS) entry which is preliminary data.</text>
</comment>
<feature type="transmembrane region" description="Helical" evidence="7">
    <location>
        <begin position="439"/>
        <end position="457"/>
    </location>
</feature>
<keyword evidence="5 7" id="KW-0472">Membrane</keyword>
<dbReference type="InterPro" id="IPR045225">
    <property type="entry name" value="Uracil/uridine/allantoin_perm"/>
</dbReference>
<dbReference type="GO" id="GO:0015205">
    <property type="term" value="F:nucleobase transmembrane transporter activity"/>
    <property type="evidence" value="ECO:0007669"/>
    <property type="project" value="TreeGrafter"/>
</dbReference>
<comment type="similarity">
    <text evidence="2">Belongs to the purine-cytosine permease (2.A.39) family.</text>
</comment>
<feature type="transmembrane region" description="Helical" evidence="7">
    <location>
        <begin position="117"/>
        <end position="139"/>
    </location>
</feature>
<dbReference type="EMBL" id="JACCJB010000010">
    <property type="protein sequence ID" value="KAF6223651.1"/>
    <property type="molecule type" value="Genomic_DNA"/>
</dbReference>
<organism evidence="8 9">
    <name type="scientific">Letharia lupina</name>
    <dbReference type="NCBI Taxonomy" id="560253"/>
    <lineage>
        <taxon>Eukaryota</taxon>
        <taxon>Fungi</taxon>
        <taxon>Dikarya</taxon>
        <taxon>Ascomycota</taxon>
        <taxon>Pezizomycotina</taxon>
        <taxon>Lecanoromycetes</taxon>
        <taxon>OSLEUM clade</taxon>
        <taxon>Lecanoromycetidae</taxon>
        <taxon>Lecanorales</taxon>
        <taxon>Lecanorineae</taxon>
        <taxon>Parmeliaceae</taxon>
        <taxon>Letharia</taxon>
    </lineage>
</organism>
<evidence type="ECO:0000256" key="7">
    <source>
        <dbReference type="SAM" id="Phobius"/>
    </source>
</evidence>
<reference evidence="8 9" key="1">
    <citation type="journal article" date="2020" name="Genomics">
        <title>Complete, high-quality genomes from long-read metagenomic sequencing of two wolf lichen thalli reveals enigmatic genome architecture.</title>
        <authorList>
            <person name="McKenzie S.K."/>
            <person name="Walston R.F."/>
            <person name="Allen J.L."/>
        </authorList>
    </citation>
    <scope>NUCLEOTIDE SEQUENCE [LARGE SCALE GENOMIC DNA]</scope>
    <source>
        <strain evidence="8">WasteWater1</strain>
    </source>
</reference>
<feature type="transmembrane region" description="Helical" evidence="7">
    <location>
        <begin position="200"/>
        <end position="222"/>
    </location>
</feature>
<dbReference type="PANTHER" id="PTHR30618">
    <property type="entry name" value="NCS1 FAMILY PURINE/PYRIMIDINE TRANSPORTER"/>
    <property type="match status" value="1"/>
</dbReference>
<evidence type="ECO:0000256" key="2">
    <source>
        <dbReference type="ARBA" id="ARBA00008974"/>
    </source>
</evidence>
<gene>
    <name evidence="8" type="ORF">HO133_000494</name>
</gene>
<dbReference type="Proteomes" id="UP000593566">
    <property type="component" value="Unassembled WGS sequence"/>
</dbReference>
<proteinExistence type="inferred from homology"/>
<evidence type="ECO:0000313" key="9">
    <source>
        <dbReference type="Proteomes" id="UP000593566"/>
    </source>
</evidence>
<evidence type="ECO:0000256" key="5">
    <source>
        <dbReference type="ARBA" id="ARBA00023136"/>
    </source>
</evidence>
<dbReference type="NCBIfam" id="TIGR00800">
    <property type="entry name" value="ncs1"/>
    <property type="match status" value="1"/>
</dbReference>
<dbReference type="CDD" id="cd11482">
    <property type="entry name" value="SLC-NCS1sbd_NRT1-like"/>
    <property type="match status" value="1"/>
</dbReference>
<feature type="transmembrane region" description="Helical" evidence="7">
    <location>
        <begin position="172"/>
        <end position="193"/>
    </location>
</feature>
<feature type="transmembrane region" description="Helical" evidence="7">
    <location>
        <begin position="83"/>
        <end position="105"/>
    </location>
</feature>
<dbReference type="RefSeq" id="XP_037152868.1">
    <property type="nucleotide sequence ID" value="XM_037291433.1"/>
</dbReference>
<dbReference type="InterPro" id="IPR001248">
    <property type="entry name" value="Pur-cyt_permease"/>
</dbReference>
<dbReference type="Gene3D" id="1.10.4160.10">
    <property type="entry name" value="Hydantoin permease"/>
    <property type="match status" value="1"/>
</dbReference>
<feature type="transmembrane region" description="Helical" evidence="7">
    <location>
        <begin position="242"/>
        <end position="261"/>
    </location>
</feature>
<keyword evidence="4 7" id="KW-1133">Transmembrane helix</keyword>
<comment type="subcellular location">
    <subcellularLocation>
        <location evidence="1">Membrane</location>
        <topology evidence="1">Multi-pass membrane protein</topology>
    </subcellularLocation>
</comment>
<protein>
    <recommendedName>
        <fullName evidence="10">Uracil permease</fullName>
    </recommendedName>
</protein>
<evidence type="ECO:0000256" key="3">
    <source>
        <dbReference type="ARBA" id="ARBA00022692"/>
    </source>
</evidence>
<dbReference type="AlphaFoldDB" id="A0A8H6CI92"/>
<sequence>MPLLPKPHLPSPHVSQVPSAFSGAVGASRWSNKDLDPIRRRDRKWTVYALIAYWFSDAFNAATWEFAASILAGGLSYRDALGIVATGFLLVSVVISLNGATGVLYHAPFPVLARAGWGFWGSYVAIISRVILAMFWFAIQTVNGGDVVQVMITAIWPSFGRLPNHIPADQGITTAQMVSFFLFWLAQIPFLYMHPNNLRYLFITKSILVPICFIAMLIWAFRSTGGTGGPLLSSSAKATVGGSAYSYAWLSSLTSVIGNYSTLSVNMPDFSRYSKASVKWQWLYVPMLPIVFTFIAFIGIACTSAGEAHYGSLDWNPATLIANWPNRACQFFAAFAFSLAALGVNISANSLSAANDLAALFPSYINIRRGQLICALIAWVMVPWKILATASGFLNFMSAYSVFLGPIASILVWDFWWVHKMKYDVVALYHPEGIYRYTYGINWRAISAFIVGVAPNLPGFINSINPSVTVGVGKRPYTFAWILGFVITSLVYVVLSTVFPPTETMIPRAVLPDEVYEGEEGASVTIEGKAVDDDVEREATGEKDWKKEEDELRVM</sequence>
<feature type="transmembrane region" description="Helical" evidence="7">
    <location>
        <begin position="331"/>
        <end position="351"/>
    </location>
</feature>
<dbReference type="GeneID" id="59328913"/>
<keyword evidence="9" id="KW-1185">Reference proteome</keyword>
<feature type="transmembrane region" description="Helical" evidence="7">
    <location>
        <begin position="282"/>
        <end position="306"/>
    </location>
</feature>
<dbReference type="PANTHER" id="PTHR30618:SF0">
    <property type="entry name" value="PURINE-URACIL PERMEASE NCS1"/>
    <property type="match status" value="1"/>
</dbReference>
<accession>A0A8H6CI92</accession>
<feature type="transmembrane region" description="Helical" evidence="7">
    <location>
        <begin position="400"/>
        <end position="418"/>
    </location>
</feature>
<dbReference type="InterPro" id="IPR012681">
    <property type="entry name" value="NCS1"/>
</dbReference>
<feature type="transmembrane region" description="Helical" evidence="7">
    <location>
        <begin position="45"/>
        <end position="63"/>
    </location>
</feature>
<evidence type="ECO:0000313" key="8">
    <source>
        <dbReference type="EMBL" id="KAF6223651.1"/>
    </source>
</evidence>